<reference evidence="1 2" key="1">
    <citation type="submission" date="2018-03" db="EMBL/GenBank/DDBJ databases">
        <title>The draft genome of Mesorhizobium sp. 6GN-30.</title>
        <authorList>
            <person name="Liu L."/>
            <person name="Li L."/>
            <person name="Wang T."/>
            <person name="Zhang X."/>
            <person name="Liang L."/>
        </authorList>
    </citation>
    <scope>NUCLEOTIDE SEQUENCE [LARGE SCALE GENOMIC DNA]</scope>
    <source>
        <strain evidence="1 2">6GN30</strain>
    </source>
</reference>
<evidence type="ECO:0000313" key="2">
    <source>
        <dbReference type="Proteomes" id="UP000241229"/>
    </source>
</evidence>
<organism evidence="1 2">
    <name type="scientific">Kumtagia ephedrae</name>
    <dbReference type="NCBI Taxonomy" id="2116701"/>
    <lineage>
        <taxon>Bacteria</taxon>
        <taxon>Pseudomonadati</taxon>
        <taxon>Pseudomonadota</taxon>
        <taxon>Alphaproteobacteria</taxon>
        <taxon>Hyphomicrobiales</taxon>
        <taxon>Phyllobacteriaceae</taxon>
        <taxon>Kumtagia</taxon>
    </lineage>
</organism>
<keyword evidence="2" id="KW-1185">Reference proteome</keyword>
<sequence length="71" mass="7429">MQPKAAGRSIARAGGISWSREIGPAAGLKQAQAAAGHRLAAVMWNKMPVMNTFFVKITNTLAGSAEKDCDA</sequence>
<comment type="caution">
    <text evidence="1">The sequence shown here is derived from an EMBL/GenBank/DDBJ whole genome shotgun (WGS) entry which is preliminary data.</text>
</comment>
<name>A0A2P7ST58_9HYPH</name>
<accession>A0A2P7ST58</accession>
<gene>
    <name evidence="1" type="ORF">C7I84_00705</name>
</gene>
<evidence type="ECO:0000313" key="1">
    <source>
        <dbReference type="EMBL" id="PSJ65678.1"/>
    </source>
</evidence>
<protein>
    <submittedName>
        <fullName evidence="1">Uncharacterized protein</fullName>
    </submittedName>
</protein>
<proteinExistence type="predicted"/>
<dbReference type="Proteomes" id="UP000241229">
    <property type="component" value="Unassembled WGS sequence"/>
</dbReference>
<dbReference type="RefSeq" id="WP_106770220.1">
    <property type="nucleotide sequence ID" value="NZ_PXYK01000001.1"/>
</dbReference>
<dbReference type="AlphaFoldDB" id="A0A2P7ST58"/>
<dbReference type="EMBL" id="PXYK01000001">
    <property type="protein sequence ID" value="PSJ65678.1"/>
    <property type="molecule type" value="Genomic_DNA"/>
</dbReference>